<dbReference type="CDD" id="cd06582">
    <property type="entry name" value="TM_PBP1_LivH_like"/>
    <property type="match status" value="1"/>
</dbReference>
<organism evidence="7 8">
    <name type="scientific">Paraburkholderia fungorum</name>
    <dbReference type="NCBI Taxonomy" id="134537"/>
    <lineage>
        <taxon>Bacteria</taxon>
        <taxon>Pseudomonadati</taxon>
        <taxon>Pseudomonadota</taxon>
        <taxon>Betaproteobacteria</taxon>
        <taxon>Burkholderiales</taxon>
        <taxon>Burkholderiaceae</taxon>
        <taxon>Paraburkholderia</taxon>
    </lineage>
</organism>
<name>A0AAU8SXT8_9BURK</name>
<dbReference type="Proteomes" id="UP000032614">
    <property type="component" value="Chromosome 1"/>
</dbReference>
<dbReference type="PANTHER" id="PTHR30482">
    <property type="entry name" value="HIGH-AFFINITY BRANCHED-CHAIN AMINO ACID TRANSPORT SYSTEM PERMEASE"/>
    <property type="match status" value="1"/>
</dbReference>
<dbReference type="Pfam" id="PF02653">
    <property type="entry name" value="BPD_transp_2"/>
    <property type="match status" value="2"/>
</dbReference>
<feature type="transmembrane region" description="Helical" evidence="6">
    <location>
        <begin position="516"/>
        <end position="535"/>
    </location>
</feature>
<dbReference type="InterPro" id="IPR001851">
    <property type="entry name" value="ABC_transp_permease"/>
</dbReference>
<dbReference type="EMBL" id="CP010026">
    <property type="protein sequence ID" value="AJZ58693.1"/>
    <property type="molecule type" value="Genomic_DNA"/>
</dbReference>
<keyword evidence="4 6" id="KW-1133">Transmembrane helix</keyword>
<evidence type="ECO:0000256" key="4">
    <source>
        <dbReference type="ARBA" id="ARBA00022989"/>
    </source>
</evidence>
<proteinExistence type="predicted"/>
<keyword evidence="2" id="KW-1003">Cell membrane</keyword>
<gene>
    <name evidence="7" type="ORF">OI25_3024</name>
</gene>
<feature type="transmembrane region" description="Helical" evidence="6">
    <location>
        <begin position="256"/>
        <end position="278"/>
    </location>
</feature>
<feature type="transmembrane region" description="Helical" evidence="6">
    <location>
        <begin position="418"/>
        <end position="438"/>
    </location>
</feature>
<feature type="transmembrane region" description="Helical" evidence="6">
    <location>
        <begin position="381"/>
        <end position="411"/>
    </location>
</feature>
<evidence type="ECO:0000256" key="5">
    <source>
        <dbReference type="ARBA" id="ARBA00023136"/>
    </source>
</evidence>
<feature type="transmembrane region" description="Helical" evidence="6">
    <location>
        <begin position="96"/>
        <end position="118"/>
    </location>
</feature>
<evidence type="ECO:0000256" key="2">
    <source>
        <dbReference type="ARBA" id="ARBA00022475"/>
    </source>
</evidence>
<evidence type="ECO:0000256" key="6">
    <source>
        <dbReference type="SAM" id="Phobius"/>
    </source>
</evidence>
<reference evidence="7 8" key="1">
    <citation type="journal article" date="2015" name="Genome Announc.">
        <title>Complete genome sequences for 59 burkholderia isolates, both pathogenic and near neighbor.</title>
        <authorList>
            <person name="Johnson S.L."/>
            <person name="Bishop-Lilly K.A."/>
            <person name="Ladner J.T."/>
            <person name="Daligault H.E."/>
            <person name="Davenport K.W."/>
            <person name="Jaissle J."/>
            <person name="Frey K.G."/>
            <person name="Koroleva G.I."/>
            <person name="Bruce D.C."/>
            <person name="Coyne S.R."/>
            <person name="Broomall S.M."/>
            <person name="Li P.E."/>
            <person name="Teshima H."/>
            <person name="Gibbons H.S."/>
            <person name="Palacios G.F."/>
            <person name="Rosenzweig C.N."/>
            <person name="Redden C.L."/>
            <person name="Xu Y."/>
            <person name="Minogue T.D."/>
            <person name="Chain P.S."/>
        </authorList>
    </citation>
    <scope>NUCLEOTIDE SEQUENCE [LARGE SCALE GENOMIC DNA]</scope>
    <source>
        <strain evidence="7 8">ATCC BAA-463</strain>
    </source>
</reference>
<feature type="transmembrane region" description="Helical" evidence="6">
    <location>
        <begin position="311"/>
        <end position="330"/>
    </location>
</feature>
<evidence type="ECO:0000256" key="1">
    <source>
        <dbReference type="ARBA" id="ARBA00004651"/>
    </source>
</evidence>
<dbReference type="CDD" id="cd06581">
    <property type="entry name" value="TM_PBP1_LivM_like"/>
    <property type="match status" value="1"/>
</dbReference>
<keyword evidence="5 6" id="KW-0472">Membrane</keyword>
<feature type="transmembrane region" description="Helical" evidence="6">
    <location>
        <begin position="337"/>
        <end position="361"/>
    </location>
</feature>
<feature type="transmembrane region" description="Helical" evidence="6">
    <location>
        <begin position="34"/>
        <end position="53"/>
    </location>
</feature>
<comment type="subcellular location">
    <subcellularLocation>
        <location evidence="1">Cell membrane</location>
        <topology evidence="1">Multi-pass membrane protein</topology>
    </subcellularLocation>
</comment>
<feature type="transmembrane region" description="Helical" evidence="6">
    <location>
        <begin position="59"/>
        <end position="84"/>
    </location>
</feature>
<feature type="transmembrane region" description="Helical" evidence="6">
    <location>
        <begin position="138"/>
        <end position="160"/>
    </location>
</feature>
<dbReference type="RefSeq" id="WP_046568723.1">
    <property type="nucleotide sequence ID" value="NZ_CP192477.1"/>
</dbReference>
<feature type="transmembrane region" description="Helical" evidence="6">
    <location>
        <begin position="547"/>
        <end position="574"/>
    </location>
</feature>
<protein>
    <submittedName>
        <fullName evidence="7">Branched-chain amino acid transport system / permease component family protein</fullName>
    </submittedName>
</protein>
<feature type="transmembrane region" description="Helical" evidence="6">
    <location>
        <begin position="586"/>
        <end position="604"/>
    </location>
</feature>
<feature type="transmembrane region" description="Helical" evidence="6">
    <location>
        <begin position="6"/>
        <end position="27"/>
    </location>
</feature>
<dbReference type="InterPro" id="IPR043428">
    <property type="entry name" value="LivM-like"/>
</dbReference>
<dbReference type="GO" id="GO:0005886">
    <property type="term" value="C:plasma membrane"/>
    <property type="evidence" value="ECO:0007669"/>
    <property type="project" value="UniProtKB-SubCell"/>
</dbReference>
<evidence type="ECO:0000313" key="8">
    <source>
        <dbReference type="Proteomes" id="UP000032614"/>
    </source>
</evidence>
<evidence type="ECO:0000313" key="7">
    <source>
        <dbReference type="EMBL" id="AJZ58693.1"/>
    </source>
</evidence>
<dbReference type="GO" id="GO:0015658">
    <property type="term" value="F:branched-chain amino acid transmembrane transporter activity"/>
    <property type="evidence" value="ECO:0007669"/>
    <property type="project" value="InterPro"/>
</dbReference>
<feature type="transmembrane region" description="Helical" evidence="6">
    <location>
        <begin position="467"/>
        <end position="486"/>
    </location>
</feature>
<sequence length="638" mass="65987">MMDPIQILVGGLFVGSIFAMLALSFSFVFRVTGVVNLAQGAFCVVSALAAYTIHADYGWSLPLASLAAVFGTTLLGALIGASVLVRALDRLSSSNILMLTAGIMTLLEGAAFVIWGSQPYELAPFSGDHPIDLAGIRIAPQGLWIVGFISVAVLGVWLLLAKTSLGRTLRACAGNPAAARLMGINLRNMSVFSFGLAAFLAALGGVVVAPILSLQFNTATMFSVTAFIAMTIGGMGTFAGAIVGGLLLGVVGQGGVAYLSSMFGNMITMALLMAVLTFRPNGLLASGRTRRADVRVDVCAHIGIVRIPERAGWMLTACGAFGLLALPQLLSASQAGLINTLVITGILFISVIGLDLLMGYAGQANLGQAGFMAIGGYSSAYLATSFGVSPLLALSAAMLIALVCALVLALVTMRLRGLYLALATLAFGLLVDSLAVGLTDITGGPSGLVGVPSFAVDSHSFDTQLSMYYLVIGLIAALLLTLTGALRSRFGRALQAIRTDQIAAAAMGINVPFYKAFAFVICAVLGALSGGLYAFNFHYLSPDMVDMSLSLALVAMLIVGGEGTLVGGLFGAALLTIAPIVFQPLASYKMMATGAILVLSYLYLPTGVYGSLAQAAMRRAGRRRASATQKIGKRKVLE</sequence>
<keyword evidence="3 6" id="KW-0812">Transmembrane</keyword>
<dbReference type="PANTHER" id="PTHR30482:SF18">
    <property type="entry name" value="BRANCHED AMINO ACID TRANSPORT SYSTEM PERMEASE"/>
    <property type="match status" value="1"/>
</dbReference>
<feature type="transmembrane region" description="Helical" evidence="6">
    <location>
        <begin position="224"/>
        <end position="249"/>
    </location>
</feature>
<evidence type="ECO:0000256" key="3">
    <source>
        <dbReference type="ARBA" id="ARBA00022692"/>
    </source>
</evidence>
<accession>A0AAU8SXT8</accession>
<feature type="transmembrane region" description="Helical" evidence="6">
    <location>
        <begin position="190"/>
        <end position="212"/>
    </location>
</feature>
<dbReference type="KEGG" id="bfn:OI25_3024"/>
<dbReference type="AlphaFoldDB" id="A0AAU8SXT8"/>